<keyword evidence="3" id="KW-1185">Reference proteome</keyword>
<feature type="transmembrane region" description="Helical" evidence="1">
    <location>
        <begin position="39"/>
        <end position="56"/>
    </location>
</feature>
<name>A0A1W6MQB3_9HYPH</name>
<evidence type="ECO:0000256" key="1">
    <source>
        <dbReference type="SAM" id="Phobius"/>
    </source>
</evidence>
<dbReference type="Proteomes" id="UP000193978">
    <property type="component" value="Chromosome"/>
</dbReference>
<keyword evidence="1" id="KW-1133">Transmembrane helix</keyword>
<keyword evidence="1" id="KW-0472">Membrane</keyword>
<keyword evidence="1" id="KW-0812">Transmembrane</keyword>
<gene>
    <name evidence="2" type="ORF">B1812_00480</name>
</gene>
<protein>
    <submittedName>
        <fullName evidence="2">Uncharacterized protein</fullName>
    </submittedName>
</protein>
<dbReference type="AlphaFoldDB" id="A0A1W6MQB3"/>
<dbReference type="EMBL" id="CP019948">
    <property type="protein sequence ID" value="ARN79790.1"/>
    <property type="molecule type" value="Genomic_DNA"/>
</dbReference>
<dbReference type="STRING" id="655015.B1812_00480"/>
<reference evidence="2 3" key="1">
    <citation type="submission" date="2017-02" db="EMBL/GenBank/DDBJ databases">
        <authorList>
            <person name="Peterson S.W."/>
        </authorList>
    </citation>
    <scope>NUCLEOTIDE SEQUENCE [LARGE SCALE GENOMIC DNA]</scope>
    <source>
        <strain evidence="2 3">S285</strain>
    </source>
</reference>
<organism evidence="2 3">
    <name type="scientific">Methylocystis bryophila</name>
    <dbReference type="NCBI Taxonomy" id="655015"/>
    <lineage>
        <taxon>Bacteria</taxon>
        <taxon>Pseudomonadati</taxon>
        <taxon>Pseudomonadota</taxon>
        <taxon>Alphaproteobacteria</taxon>
        <taxon>Hyphomicrobiales</taxon>
        <taxon>Methylocystaceae</taxon>
        <taxon>Methylocystis</taxon>
    </lineage>
</organism>
<sequence>MEKLAKTSGLVAIISVAAGPALAEREGHGHGGGAPAPEIGAGVVGVLLAMAAVRYFRQRTRG</sequence>
<accession>A0A1W6MQB3</accession>
<dbReference type="KEGG" id="mbry:B1812_00480"/>
<proteinExistence type="predicted"/>
<evidence type="ECO:0000313" key="2">
    <source>
        <dbReference type="EMBL" id="ARN79790.1"/>
    </source>
</evidence>
<evidence type="ECO:0000313" key="3">
    <source>
        <dbReference type="Proteomes" id="UP000193978"/>
    </source>
</evidence>